<evidence type="ECO:0000256" key="6">
    <source>
        <dbReference type="ARBA" id="ARBA00022989"/>
    </source>
</evidence>
<comment type="subcellular location">
    <subcellularLocation>
        <location evidence="1">Membrane</location>
        <topology evidence="1">Multi-pass membrane protein</topology>
    </subcellularLocation>
</comment>
<dbReference type="InterPro" id="IPR006667">
    <property type="entry name" value="SLC41_membr_dom"/>
</dbReference>
<keyword evidence="5" id="KW-0460">Magnesium</keyword>
<dbReference type="Pfam" id="PF01769">
    <property type="entry name" value="MgtE"/>
    <property type="match status" value="2"/>
</dbReference>
<accession>A0A9P6F1Q7</accession>
<evidence type="ECO:0000256" key="1">
    <source>
        <dbReference type="ARBA" id="ARBA00004141"/>
    </source>
</evidence>
<dbReference type="FunFam" id="1.10.357.20:FF:000001">
    <property type="entry name" value="Solute carrier family 41 member 2"/>
    <property type="match status" value="1"/>
</dbReference>
<dbReference type="PANTHER" id="PTHR16228">
    <property type="entry name" value="DIVALENT CATION TRANSPORTER SOLUTE CARRIER FAMILY 41"/>
    <property type="match status" value="1"/>
</dbReference>
<evidence type="ECO:0000313" key="12">
    <source>
        <dbReference type="EMBL" id="KAF9540401.1"/>
    </source>
</evidence>
<reference evidence="12" key="1">
    <citation type="journal article" date="2020" name="Fungal Divers.">
        <title>Resolving the Mortierellaceae phylogeny through synthesis of multi-gene phylogenetics and phylogenomics.</title>
        <authorList>
            <person name="Vandepol N."/>
            <person name="Liber J."/>
            <person name="Desiro A."/>
            <person name="Na H."/>
            <person name="Kennedy M."/>
            <person name="Barry K."/>
            <person name="Grigoriev I.V."/>
            <person name="Miller A.N."/>
            <person name="O'Donnell K."/>
            <person name="Stajich J.E."/>
            <person name="Bonito G."/>
        </authorList>
    </citation>
    <scope>NUCLEOTIDE SEQUENCE</scope>
    <source>
        <strain evidence="12">NRRL 2591</strain>
    </source>
</reference>
<feature type="transmembrane region" description="Helical" evidence="10">
    <location>
        <begin position="595"/>
        <end position="615"/>
    </location>
</feature>
<dbReference type="InterPro" id="IPR045349">
    <property type="entry name" value="SLC41A1-3"/>
</dbReference>
<feature type="transmembrane region" description="Helical" evidence="10">
    <location>
        <begin position="321"/>
        <end position="342"/>
    </location>
</feature>
<dbReference type="InterPro" id="IPR036739">
    <property type="entry name" value="SLC41_membr_dom_sf"/>
</dbReference>
<name>A0A9P6F1Q7_9FUNG</name>
<feature type="domain" description="SLC41A/MgtE integral membrane" evidence="11">
    <location>
        <begin position="278"/>
        <end position="412"/>
    </location>
</feature>
<comment type="similarity">
    <text evidence="2">Belongs to the SLC41A transporter family.</text>
</comment>
<evidence type="ECO:0000256" key="9">
    <source>
        <dbReference type="SAM" id="MobiDB-lite"/>
    </source>
</evidence>
<dbReference type="PANTHER" id="PTHR16228:SF7">
    <property type="entry name" value="SLC41A_MGTE INTEGRAL MEMBRANE DOMAIN-CONTAINING PROTEIN"/>
    <property type="match status" value="1"/>
</dbReference>
<dbReference type="EMBL" id="JAAAXW010000202">
    <property type="protein sequence ID" value="KAF9540401.1"/>
    <property type="molecule type" value="Genomic_DNA"/>
</dbReference>
<feature type="transmembrane region" description="Helical" evidence="10">
    <location>
        <begin position="551"/>
        <end position="574"/>
    </location>
</feature>
<feature type="transmembrane region" description="Helical" evidence="10">
    <location>
        <begin position="485"/>
        <end position="504"/>
    </location>
</feature>
<sequence length="628" mass="67899">MDKLFTASSPFSQANYSPLRNPHEQDQDDDDPASRPPHRSPIHHHHQHHHPTNPQPQQFRHRSHSQSSSRAAIAYSSPDHQHPTGSFSEGEHDSDSETPLTPFNKTSNINNRASSGSVRNSPSMDRSGGISSGATRRISGIRPQSLGSTGTAGIILQGETIIAYNNTPASMTGGILPLSAMDSSSSSDDEPSSPPPKYTAEDLEYSEPGGRPTRHYNRDEEVGLGFRGLEDGQGDGLLMQASTTLIFAVSGLICAGWLLDLIQHWQVFIDISELIILIPILLNLKGNLEMNLASRLSTAANLGLLDQKASRNAFIKGNLGLLQLQSLAVGSVAGLFSFGLGMVVHPTTNNFNEIALMITASMLCAAMSSFVLGGFMCGLVLVCRRYRINPDNIACPLASSFGDLVTLVILAAVSVFLQKYINSPLSVLMLVVLLALIPAWVIYVRKNKYVCEVAKEGWGPVFAAMVIASTAGLVLERYINEFPGMALISPVLNGLTGNIGSIYASRISTSLHASVKENYRETERTLFLVHIPVQTVFLTVIALLGLGHVQWTVIVVLGYWAVALCLVVISLAMARRITHFFWNRGYDPDNYALPILTSLLDVIGTVLLVVGFWALSYGDPTSSSAGDP</sequence>
<evidence type="ECO:0000256" key="10">
    <source>
        <dbReference type="SAM" id="Phobius"/>
    </source>
</evidence>
<feature type="transmembrane region" description="Helical" evidence="10">
    <location>
        <begin position="525"/>
        <end position="545"/>
    </location>
</feature>
<evidence type="ECO:0000256" key="3">
    <source>
        <dbReference type="ARBA" id="ARBA00022448"/>
    </source>
</evidence>
<dbReference type="GO" id="GO:0008324">
    <property type="term" value="F:monoatomic cation transmembrane transporter activity"/>
    <property type="evidence" value="ECO:0007669"/>
    <property type="project" value="InterPro"/>
</dbReference>
<evidence type="ECO:0000256" key="2">
    <source>
        <dbReference type="ARBA" id="ARBA00009749"/>
    </source>
</evidence>
<proteinExistence type="inferred from homology"/>
<feature type="domain" description="SLC41A/MgtE integral membrane" evidence="11">
    <location>
        <begin position="490"/>
        <end position="609"/>
    </location>
</feature>
<comment type="caution">
    <text evidence="12">The sequence shown here is derived from an EMBL/GenBank/DDBJ whole genome shotgun (WGS) entry which is preliminary data.</text>
</comment>
<evidence type="ECO:0000256" key="7">
    <source>
        <dbReference type="ARBA" id="ARBA00023065"/>
    </source>
</evidence>
<feature type="transmembrane region" description="Helical" evidence="10">
    <location>
        <begin position="354"/>
        <end position="382"/>
    </location>
</feature>
<dbReference type="SUPFAM" id="SSF161093">
    <property type="entry name" value="MgtE membrane domain-like"/>
    <property type="match status" value="2"/>
</dbReference>
<evidence type="ECO:0000259" key="11">
    <source>
        <dbReference type="Pfam" id="PF01769"/>
    </source>
</evidence>
<feature type="compositionally biased region" description="Polar residues" evidence="9">
    <location>
        <begin position="1"/>
        <end position="18"/>
    </location>
</feature>
<feature type="transmembrane region" description="Helical" evidence="10">
    <location>
        <begin position="394"/>
        <end position="417"/>
    </location>
</feature>
<feature type="transmembrane region" description="Helical" evidence="10">
    <location>
        <begin position="237"/>
        <end position="259"/>
    </location>
</feature>
<keyword evidence="8 10" id="KW-0472">Membrane</keyword>
<dbReference type="Gene3D" id="1.10.357.20">
    <property type="entry name" value="SLC41 divalent cation transporters, integral membrane domain"/>
    <property type="match status" value="2"/>
</dbReference>
<keyword evidence="7" id="KW-0406">Ion transport</keyword>
<keyword evidence="4 10" id="KW-0812">Transmembrane</keyword>
<dbReference type="Proteomes" id="UP000723463">
    <property type="component" value="Unassembled WGS sequence"/>
</dbReference>
<feature type="compositionally biased region" description="Polar residues" evidence="9">
    <location>
        <begin position="97"/>
        <end position="124"/>
    </location>
</feature>
<evidence type="ECO:0000256" key="4">
    <source>
        <dbReference type="ARBA" id="ARBA00022692"/>
    </source>
</evidence>
<feature type="region of interest" description="Disordered" evidence="9">
    <location>
        <begin position="1"/>
        <end position="150"/>
    </location>
</feature>
<organism evidence="12 13">
    <name type="scientific">Mortierella hygrophila</name>
    <dbReference type="NCBI Taxonomy" id="979708"/>
    <lineage>
        <taxon>Eukaryota</taxon>
        <taxon>Fungi</taxon>
        <taxon>Fungi incertae sedis</taxon>
        <taxon>Mucoromycota</taxon>
        <taxon>Mortierellomycotina</taxon>
        <taxon>Mortierellomycetes</taxon>
        <taxon>Mortierellales</taxon>
        <taxon>Mortierellaceae</taxon>
        <taxon>Mortierella</taxon>
    </lineage>
</organism>
<feature type="region of interest" description="Disordered" evidence="9">
    <location>
        <begin position="175"/>
        <end position="217"/>
    </location>
</feature>
<keyword evidence="6 10" id="KW-1133">Transmembrane helix</keyword>
<protein>
    <recommendedName>
        <fullName evidence="11">SLC41A/MgtE integral membrane domain-containing protein</fullName>
    </recommendedName>
</protein>
<gene>
    <name evidence="12" type="ORF">EC957_004347</name>
</gene>
<dbReference type="AlphaFoldDB" id="A0A9P6F1Q7"/>
<feature type="compositionally biased region" description="Basic residues" evidence="9">
    <location>
        <begin position="36"/>
        <end position="51"/>
    </location>
</feature>
<evidence type="ECO:0000256" key="5">
    <source>
        <dbReference type="ARBA" id="ARBA00022842"/>
    </source>
</evidence>
<keyword evidence="13" id="KW-1185">Reference proteome</keyword>
<feature type="transmembrane region" description="Helical" evidence="10">
    <location>
        <begin position="457"/>
        <end position="479"/>
    </location>
</feature>
<dbReference type="GO" id="GO:0005886">
    <property type="term" value="C:plasma membrane"/>
    <property type="evidence" value="ECO:0007669"/>
    <property type="project" value="TreeGrafter"/>
</dbReference>
<evidence type="ECO:0000313" key="13">
    <source>
        <dbReference type="Proteomes" id="UP000723463"/>
    </source>
</evidence>
<feature type="transmembrane region" description="Helical" evidence="10">
    <location>
        <begin position="423"/>
        <end position="445"/>
    </location>
</feature>
<evidence type="ECO:0000256" key="8">
    <source>
        <dbReference type="ARBA" id="ARBA00023136"/>
    </source>
</evidence>
<keyword evidence="3" id="KW-0813">Transport</keyword>